<keyword evidence="4" id="KW-0498">Mitosis</keyword>
<dbReference type="PANTHER" id="PTHR19918">
    <property type="entry name" value="CELL DIVISION CYCLE 20 CDC20 FIZZY -RELATED"/>
    <property type="match status" value="1"/>
</dbReference>
<keyword evidence="1" id="KW-0853">WD repeat</keyword>
<dbReference type="InterPro" id="IPR015943">
    <property type="entry name" value="WD40/YVTN_repeat-like_dom_sf"/>
</dbReference>
<evidence type="ECO:0008006" key="9">
    <source>
        <dbReference type="Google" id="ProtNLM"/>
    </source>
</evidence>
<name>A0A4Y7KK54_PAPSO</name>
<evidence type="ECO:0000256" key="5">
    <source>
        <dbReference type="ARBA" id="ARBA00023306"/>
    </source>
</evidence>
<dbReference type="Gene3D" id="2.130.10.10">
    <property type="entry name" value="YVTN repeat-like/Quinoprotein amine dehydrogenase"/>
    <property type="match status" value="1"/>
</dbReference>
<evidence type="ECO:0000313" key="8">
    <source>
        <dbReference type="Proteomes" id="UP000316621"/>
    </source>
</evidence>
<keyword evidence="5" id="KW-0131">Cell cycle</keyword>
<dbReference type="InterPro" id="IPR033010">
    <property type="entry name" value="Cdc20/Fizzy"/>
</dbReference>
<organism evidence="7 8">
    <name type="scientific">Papaver somniferum</name>
    <name type="common">Opium poppy</name>
    <dbReference type="NCBI Taxonomy" id="3469"/>
    <lineage>
        <taxon>Eukaryota</taxon>
        <taxon>Viridiplantae</taxon>
        <taxon>Streptophyta</taxon>
        <taxon>Embryophyta</taxon>
        <taxon>Tracheophyta</taxon>
        <taxon>Spermatophyta</taxon>
        <taxon>Magnoliopsida</taxon>
        <taxon>Ranunculales</taxon>
        <taxon>Papaveraceae</taxon>
        <taxon>Papaveroideae</taxon>
        <taxon>Papaver</taxon>
    </lineage>
</organism>
<accession>A0A4Y7KK54</accession>
<protein>
    <recommendedName>
        <fullName evidence="9">Anaphase-promoting complex subunit 4 WD40 domain-containing protein</fullName>
    </recommendedName>
</protein>
<sequence length="73" mass="7635">MVKIADLTGHTSRVIFMAHSPDGCAVASAAGDATLRFRFAFGTPELAKPATPELAKPATKTHSHVGIASNEKM</sequence>
<gene>
    <name evidence="7" type="ORF">C5167_035510</name>
</gene>
<evidence type="ECO:0000256" key="4">
    <source>
        <dbReference type="ARBA" id="ARBA00022776"/>
    </source>
</evidence>
<dbReference type="GO" id="GO:0010997">
    <property type="term" value="F:anaphase-promoting complex binding"/>
    <property type="evidence" value="ECO:0007669"/>
    <property type="project" value="InterPro"/>
</dbReference>
<dbReference type="EMBL" id="CM010721">
    <property type="protein sequence ID" value="RZC72329.1"/>
    <property type="molecule type" value="Genomic_DNA"/>
</dbReference>
<evidence type="ECO:0000256" key="1">
    <source>
        <dbReference type="ARBA" id="ARBA00022574"/>
    </source>
</evidence>
<evidence type="ECO:0000256" key="6">
    <source>
        <dbReference type="SAM" id="MobiDB-lite"/>
    </source>
</evidence>
<evidence type="ECO:0000256" key="2">
    <source>
        <dbReference type="ARBA" id="ARBA00022618"/>
    </source>
</evidence>
<dbReference type="PANTHER" id="PTHR19918:SF8">
    <property type="entry name" value="FI02843P"/>
    <property type="match status" value="1"/>
</dbReference>
<evidence type="ECO:0000256" key="3">
    <source>
        <dbReference type="ARBA" id="ARBA00022737"/>
    </source>
</evidence>
<dbReference type="GO" id="GO:0051301">
    <property type="term" value="P:cell division"/>
    <property type="evidence" value="ECO:0007669"/>
    <property type="project" value="UniProtKB-KW"/>
</dbReference>
<dbReference type="GO" id="GO:0005680">
    <property type="term" value="C:anaphase-promoting complex"/>
    <property type="evidence" value="ECO:0007669"/>
    <property type="project" value="TreeGrafter"/>
</dbReference>
<dbReference type="AlphaFoldDB" id="A0A4Y7KK54"/>
<keyword evidence="3" id="KW-0677">Repeat</keyword>
<dbReference type="GO" id="GO:0031145">
    <property type="term" value="P:anaphase-promoting complex-dependent catabolic process"/>
    <property type="evidence" value="ECO:0007669"/>
    <property type="project" value="TreeGrafter"/>
</dbReference>
<dbReference type="STRING" id="3469.A0A4Y7KK54"/>
<dbReference type="OMA" id="RVIFMAH"/>
<feature type="region of interest" description="Disordered" evidence="6">
    <location>
        <begin position="50"/>
        <end position="73"/>
    </location>
</feature>
<dbReference type="Proteomes" id="UP000316621">
    <property type="component" value="Chromosome 7"/>
</dbReference>
<dbReference type="GO" id="GO:1905786">
    <property type="term" value="P:positive regulation of anaphase-promoting complex-dependent catabolic process"/>
    <property type="evidence" value="ECO:0007669"/>
    <property type="project" value="TreeGrafter"/>
</dbReference>
<dbReference type="Gramene" id="RZC72329">
    <property type="protein sequence ID" value="RZC72329"/>
    <property type="gene ID" value="C5167_035510"/>
</dbReference>
<evidence type="ECO:0000313" key="7">
    <source>
        <dbReference type="EMBL" id="RZC72329.1"/>
    </source>
</evidence>
<keyword evidence="8" id="KW-1185">Reference proteome</keyword>
<dbReference type="GO" id="GO:1990757">
    <property type="term" value="F:ubiquitin ligase activator activity"/>
    <property type="evidence" value="ECO:0007669"/>
    <property type="project" value="TreeGrafter"/>
</dbReference>
<reference evidence="7 8" key="1">
    <citation type="journal article" date="2018" name="Science">
        <title>The opium poppy genome and morphinan production.</title>
        <authorList>
            <person name="Guo L."/>
            <person name="Winzer T."/>
            <person name="Yang X."/>
            <person name="Li Y."/>
            <person name="Ning Z."/>
            <person name="He Z."/>
            <person name="Teodor R."/>
            <person name="Lu Y."/>
            <person name="Bowser T.A."/>
            <person name="Graham I.A."/>
            <person name="Ye K."/>
        </authorList>
    </citation>
    <scope>NUCLEOTIDE SEQUENCE [LARGE SCALE GENOMIC DNA]</scope>
    <source>
        <strain evidence="8">cv. HN1</strain>
        <tissue evidence="7">Leaves</tissue>
    </source>
</reference>
<proteinExistence type="predicted"/>
<keyword evidence="2" id="KW-0132">Cell division</keyword>